<feature type="compositionally biased region" description="Low complexity" evidence="2">
    <location>
        <begin position="390"/>
        <end position="405"/>
    </location>
</feature>
<reference evidence="3 4" key="1">
    <citation type="journal article" date="2020" name="G3 (Bethesda)">
        <title>Genetic Underpinnings of Host Manipulation by Ophiocordyceps as Revealed by Comparative Transcriptomics.</title>
        <authorList>
            <person name="Will I."/>
            <person name="Das B."/>
            <person name="Trinh T."/>
            <person name="Brachmann A."/>
            <person name="Ohm R.A."/>
            <person name="de Bekker C."/>
        </authorList>
    </citation>
    <scope>NUCLEOTIDE SEQUENCE [LARGE SCALE GENOMIC DNA]</scope>
    <source>
        <strain evidence="3 4">EC05</strain>
    </source>
</reference>
<dbReference type="OrthoDB" id="5396360at2759"/>
<dbReference type="Proteomes" id="UP000562929">
    <property type="component" value="Unassembled WGS sequence"/>
</dbReference>
<feature type="region of interest" description="Disordered" evidence="2">
    <location>
        <begin position="431"/>
        <end position="498"/>
    </location>
</feature>
<feature type="region of interest" description="Disordered" evidence="2">
    <location>
        <begin position="126"/>
        <end position="156"/>
    </location>
</feature>
<evidence type="ECO:0000313" key="3">
    <source>
        <dbReference type="EMBL" id="KAF4585334.1"/>
    </source>
</evidence>
<keyword evidence="4" id="KW-1185">Reference proteome</keyword>
<gene>
    <name evidence="3" type="ORF">GQ602_004639</name>
</gene>
<evidence type="ECO:0000313" key="4">
    <source>
        <dbReference type="Proteomes" id="UP000562929"/>
    </source>
</evidence>
<protein>
    <submittedName>
        <fullName evidence="3">Spc7 kinetochore protein domain-containing protein</fullName>
    </submittedName>
</protein>
<proteinExistence type="predicted"/>
<dbReference type="EMBL" id="JAACLJ010000005">
    <property type="protein sequence ID" value="KAF4585334.1"/>
    <property type="molecule type" value="Genomic_DNA"/>
</dbReference>
<evidence type="ECO:0000256" key="2">
    <source>
        <dbReference type="SAM" id="MobiDB-lite"/>
    </source>
</evidence>
<dbReference type="AlphaFoldDB" id="A0A8H4Q4C2"/>
<dbReference type="Gene3D" id="1.10.287.1490">
    <property type="match status" value="1"/>
</dbReference>
<comment type="caution">
    <text evidence="3">The sequence shown here is derived from an EMBL/GenBank/DDBJ whole genome shotgun (WGS) entry which is preliminary data.</text>
</comment>
<feature type="region of interest" description="Disordered" evidence="2">
    <location>
        <begin position="388"/>
        <end position="415"/>
    </location>
</feature>
<evidence type="ECO:0000256" key="1">
    <source>
        <dbReference type="SAM" id="Coils"/>
    </source>
</evidence>
<name>A0A8H4Q4C2_9HYPO</name>
<accession>A0A8H4Q4C2</accession>
<sequence length="498" mass="54210">MDLIICKCASCDVVLGTPLTNSWTQLGKNYMTPAASVDHVDFARVATSGLVRLGDADTLIAGCQLQIAECAGCRSNLGQKCLKSPEHHVLEDGQIIFRIPSINLKMASDMRRKVTAQIKRTLKLKLNGPSTTDNEGACPTHDDHVQTDGAGDDPNPELLQMQADLVAQRREIARIGSTGVYVVSSFETAIARVDQQIRQLNDSVDGIRSDAGRQRDALEALESRATDNDTRQVCQCEAVVARLDQQLQVTDKIVTDLRRALQQSQSESETLRQQLALTRQELDEAKSEAATVKADVEEAKNAAQESLAASREDACEVSSLRRELKQLRAELDDQRALPRPAASSSVSSHELDILASTISKIGNRASQVESLQMEFELFKTRLQRLEARSDASSTHASRATATTTADARDDEAQAGYEGNFRRKRAFIGRDEARGGFDGNSPKRAALSISDHDSGISTGCSRTDDLYRSSSGSGKSAWRSRGGAEDYAAPRRESWSGNG</sequence>
<feature type="compositionally biased region" description="Basic and acidic residues" evidence="2">
    <location>
        <begin position="481"/>
        <end position="498"/>
    </location>
</feature>
<feature type="compositionally biased region" description="Low complexity" evidence="2">
    <location>
        <begin position="467"/>
        <end position="480"/>
    </location>
</feature>
<organism evidence="3 4">
    <name type="scientific">Ophiocordyceps camponoti-floridani</name>
    <dbReference type="NCBI Taxonomy" id="2030778"/>
    <lineage>
        <taxon>Eukaryota</taxon>
        <taxon>Fungi</taxon>
        <taxon>Dikarya</taxon>
        <taxon>Ascomycota</taxon>
        <taxon>Pezizomycotina</taxon>
        <taxon>Sordariomycetes</taxon>
        <taxon>Hypocreomycetidae</taxon>
        <taxon>Hypocreales</taxon>
        <taxon>Ophiocordycipitaceae</taxon>
        <taxon>Ophiocordyceps</taxon>
    </lineage>
</organism>
<keyword evidence="1" id="KW-0175">Coiled coil</keyword>
<feature type="coiled-coil region" evidence="1">
    <location>
        <begin position="254"/>
        <end position="337"/>
    </location>
</feature>